<dbReference type="SUPFAM" id="SSF50978">
    <property type="entry name" value="WD40 repeat-like"/>
    <property type="match status" value="1"/>
</dbReference>
<accession>A0A8X7T6E8</accession>
<keyword evidence="8" id="KW-1185">Reference proteome</keyword>
<proteinExistence type="predicted"/>
<dbReference type="Pfam" id="PF00400">
    <property type="entry name" value="WD40"/>
    <property type="match status" value="3"/>
</dbReference>
<keyword evidence="3" id="KW-0677">Repeat</keyword>
<dbReference type="InterPro" id="IPR001680">
    <property type="entry name" value="WD40_rpt"/>
</dbReference>
<dbReference type="InterPro" id="IPR015943">
    <property type="entry name" value="WD40/YVTN_repeat-like_dom_sf"/>
</dbReference>
<evidence type="ECO:0000256" key="6">
    <source>
        <dbReference type="SAM" id="MobiDB-lite"/>
    </source>
</evidence>
<feature type="repeat" description="WD" evidence="4">
    <location>
        <begin position="317"/>
        <end position="359"/>
    </location>
</feature>
<feature type="compositionally biased region" description="Acidic residues" evidence="6">
    <location>
        <begin position="57"/>
        <end position="90"/>
    </location>
</feature>
<evidence type="ECO:0000256" key="4">
    <source>
        <dbReference type="PROSITE-ProRule" id="PRU00221"/>
    </source>
</evidence>
<dbReference type="GO" id="GO:0006364">
    <property type="term" value="P:rRNA processing"/>
    <property type="evidence" value="ECO:0007669"/>
    <property type="project" value="InterPro"/>
</dbReference>
<dbReference type="PANTHER" id="PTHR14091:SF0">
    <property type="entry name" value="PERIODIC TRYPTOPHAN PROTEIN 1 HOMOLOG"/>
    <property type="match status" value="1"/>
</dbReference>
<dbReference type="PROSITE" id="PS50294">
    <property type="entry name" value="WD_REPEATS_REGION"/>
    <property type="match status" value="2"/>
</dbReference>
<dbReference type="InterPro" id="IPR036322">
    <property type="entry name" value="WD40_repeat_dom_sf"/>
</dbReference>
<dbReference type="Proteomes" id="UP000078113">
    <property type="component" value="Unassembled WGS sequence"/>
</dbReference>
<dbReference type="PRINTS" id="PR00320">
    <property type="entry name" value="GPROTEINBRPT"/>
</dbReference>
<gene>
    <name evidence="7" type="ORF">A4X09_0g2122</name>
</gene>
<feature type="coiled-coil region" evidence="5">
    <location>
        <begin position="621"/>
        <end position="648"/>
    </location>
</feature>
<reference evidence="7" key="1">
    <citation type="submission" date="2016-04" db="EMBL/GenBank/DDBJ databases">
        <authorList>
            <person name="Nguyen H.D."/>
            <person name="Samba Siva P."/>
            <person name="Cullis J."/>
            <person name="Levesque C.A."/>
            <person name="Hambleton S."/>
        </authorList>
    </citation>
    <scope>NUCLEOTIDE SEQUENCE</scope>
    <source>
        <strain evidence="7">DAOMC 236422</strain>
    </source>
</reference>
<sequence length="649" mass="70189">MISSAVWIARGRSARNPAKYNVDDSELERVSAYTGLHLEEARAQLEHAQKLAAGGDGEGDDWEDDQDDDDEEEEEEGDAEMDDVEDDADDTDNKTKAKKAKNAAAAAAAAKPEDPNDLSKYNLDSYDDEQSNPISLGPFSNLKGLAYFQNNDEDPYITLKGADAAAEDDEEEREELEVLPEDNLVICAKTEDDISQLEAYLYAESDESLFVHHDLLLPSFPLCLEWLDFTPAGPQTTSSTPADQNSEDPKRKMAGAVGSFIAAGTMDPEIEIWDMNVVEGLFPDAILGRKDLTQNLSAPLGTGKKKRKQSQPRVPNATHHVDAVLSLSWNRVARNLLASASADHTVKLWDLSRAPTTSPTGGMTFSEAIRSFNLHDDKVQCVAWNTSGSALNGGLGSAGLASVLLTGGYDRTLKVLDSRAPDSAVCARVGADVESIRWNPWRENEFYVSLENGIVQAFDARTLPTSKPKAETPSIFTLAAHDGGCTSLDISPHIPGCMVTGGMDRRVKLWNMEGMEDGTRAKPTSISLTLGRDLDAGKVFTVAFSPDTPLTFAAGGSQGVLRIFDPLSNPGVRKTFHDRLAKHVDAAKMAAVAKKEGRTDGLVKLVDEDWSEDDEDDEPASEEARAALAKAQAEVAAMEAKAEVAAMEE</sequence>
<evidence type="ECO:0000256" key="3">
    <source>
        <dbReference type="ARBA" id="ARBA00022737"/>
    </source>
</evidence>
<dbReference type="PANTHER" id="PTHR14091">
    <property type="entry name" value="PERIODIC TRYPTOPHAN PROTEIN 1"/>
    <property type="match status" value="1"/>
</dbReference>
<dbReference type="AlphaFoldDB" id="A0A8X7T6E8"/>
<feature type="region of interest" description="Disordered" evidence="6">
    <location>
        <begin position="105"/>
        <end position="124"/>
    </location>
</feature>
<evidence type="ECO:0000313" key="7">
    <source>
        <dbReference type="EMBL" id="KAE8270209.1"/>
    </source>
</evidence>
<dbReference type="InterPro" id="IPR020472">
    <property type="entry name" value="WD40_PAC1"/>
</dbReference>
<keyword evidence="1" id="KW-0597">Phosphoprotein</keyword>
<organism evidence="7 8">
    <name type="scientific">Tilletia walkeri</name>
    <dbReference type="NCBI Taxonomy" id="117179"/>
    <lineage>
        <taxon>Eukaryota</taxon>
        <taxon>Fungi</taxon>
        <taxon>Dikarya</taxon>
        <taxon>Basidiomycota</taxon>
        <taxon>Ustilaginomycotina</taxon>
        <taxon>Exobasidiomycetes</taxon>
        <taxon>Tilletiales</taxon>
        <taxon>Tilletiaceae</taxon>
        <taxon>Tilletia</taxon>
    </lineage>
</organism>
<keyword evidence="2 4" id="KW-0853">WD repeat</keyword>
<dbReference type="GO" id="GO:0005634">
    <property type="term" value="C:nucleus"/>
    <property type="evidence" value="ECO:0007669"/>
    <property type="project" value="TreeGrafter"/>
</dbReference>
<dbReference type="EMBL" id="LWDG02000059">
    <property type="protein sequence ID" value="KAE8270209.1"/>
    <property type="molecule type" value="Genomic_DNA"/>
</dbReference>
<dbReference type="Gene3D" id="2.130.10.10">
    <property type="entry name" value="YVTN repeat-like/Quinoprotein amine dehydrogenase"/>
    <property type="match status" value="1"/>
</dbReference>
<evidence type="ECO:0000256" key="2">
    <source>
        <dbReference type="ARBA" id="ARBA00022574"/>
    </source>
</evidence>
<feature type="repeat" description="WD" evidence="4">
    <location>
        <begin position="478"/>
        <end position="513"/>
    </location>
</feature>
<keyword evidence="5" id="KW-0175">Coiled coil</keyword>
<feature type="region of interest" description="Disordered" evidence="6">
    <location>
        <begin position="44"/>
        <end position="100"/>
    </location>
</feature>
<name>A0A8X7T6E8_9BASI</name>
<dbReference type="InterPro" id="IPR044285">
    <property type="entry name" value="PWP1"/>
</dbReference>
<evidence type="ECO:0000313" key="8">
    <source>
        <dbReference type="Proteomes" id="UP000078113"/>
    </source>
</evidence>
<feature type="region of interest" description="Disordered" evidence="6">
    <location>
        <begin position="297"/>
        <end position="317"/>
    </location>
</feature>
<dbReference type="PROSITE" id="PS00678">
    <property type="entry name" value="WD_REPEATS_1"/>
    <property type="match status" value="2"/>
</dbReference>
<dbReference type="SMART" id="SM00320">
    <property type="entry name" value="WD40"/>
    <property type="match status" value="5"/>
</dbReference>
<comment type="caution">
    <text evidence="7">The sequence shown here is derived from an EMBL/GenBank/DDBJ whole genome shotgun (WGS) entry which is preliminary data.</text>
</comment>
<dbReference type="InterPro" id="IPR019775">
    <property type="entry name" value="WD40_repeat_CS"/>
</dbReference>
<evidence type="ECO:0008006" key="9">
    <source>
        <dbReference type="Google" id="ProtNLM"/>
    </source>
</evidence>
<protein>
    <recommendedName>
        <fullName evidence="9">Periodic tryptophan protein 1</fullName>
    </recommendedName>
</protein>
<dbReference type="PROSITE" id="PS50082">
    <property type="entry name" value="WD_REPEATS_2"/>
    <property type="match status" value="2"/>
</dbReference>
<evidence type="ECO:0000256" key="1">
    <source>
        <dbReference type="ARBA" id="ARBA00022553"/>
    </source>
</evidence>
<reference evidence="7" key="2">
    <citation type="journal article" date="2019" name="IMA Fungus">
        <title>Genome sequencing and comparison of five Tilletia species to identify candidate genes for the detection of regulated species infecting wheat.</title>
        <authorList>
            <person name="Nguyen H.D.T."/>
            <person name="Sultana T."/>
            <person name="Kesanakurti P."/>
            <person name="Hambleton S."/>
        </authorList>
    </citation>
    <scope>NUCLEOTIDE SEQUENCE</scope>
    <source>
        <strain evidence="7">DAOMC 236422</strain>
    </source>
</reference>
<evidence type="ECO:0000256" key="5">
    <source>
        <dbReference type="SAM" id="Coils"/>
    </source>
</evidence>